<name>K0AYN8_GOTA9</name>
<dbReference type="HOGENOM" id="CLU_084705_0_0_9"/>
<dbReference type="Gene3D" id="1.10.1760.20">
    <property type="match status" value="1"/>
</dbReference>
<feature type="transmembrane region" description="Helical" evidence="3">
    <location>
        <begin position="53"/>
        <end position="71"/>
    </location>
</feature>
<keyword evidence="3" id="KW-0472">Membrane</keyword>
<evidence type="ECO:0000256" key="2">
    <source>
        <dbReference type="ARBA" id="ARBA00022989"/>
    </source>
</evidence>
<protein>
    <recommendedName>
        <fullName evidence="6">ECF transporter S component</fullName>
    </recommendedName>
</protein>
<dbReference type="STRING" id="1128398.Curi_c18780"/>
<evidence type="ECO:0000313" key="4">
    <source>
        <dbReference type="EMBL" id="AFS78883.1"/>
    </source>
</evidence>
<organism evidence="4 5">
    <name type="scientific">Gottschalkia acidurici (strain ATCC 7906 / DSM 604 / BCRC 14475 / CIP 104303 / KCTC 5404 / NCIMB 10678 / 9a)</name>
    <name type="common">Clostridium acidurici</name>
    <dbReference type="NCBI Taxonomy" id="1128398"/>
    <lineage>
        <taxon>Bacteria</taxon>
        <taxon>Bacillati</taxon>
        <taxon>Bacillota</taxon>
        <taxon>Tissierellia</taxon>
        <taxon>Tissierellales</taxon>
        <taxon>Gottschalkiaceae</taxon>
        <taxon>Gottschalkia</taxon>
    </lineage>
</organism>
<dbReference type="PANTHER" id="PTHR37815">
    <property type="entry name" value="UPF0397 PROTEIN BC_2624-RELATED"/>
    <property type="match status" value="1"/>
</dbReference>
<keyword evidence="5" id="KW-1185">Reference proteome</keyword>
<keyword evidence="1 3" id="KW-0812">Transmembrane</keyword>
<sequence length="189" mass="19982">MNGGVHMSGAMNTSKANVQTKTKDLILTSLAIGLVYVSTAIIGVEIPTLTKGGLIHLGTGMLYILAILLGARKGAIAGAVGMGMFDLFSPYIIWTPTTVITRAIMGFIVGYIACKDGKQGTSFVRNIIAMVLGGAWMIVGYYVGEALTFNNWVMPIESISGNLAQIIVGLPAALMLVEAIKKTKIMDQI</sequence>
<evidence type="ECO:0000256" key="3">
    <source>
        <dbReference type="SAM" id="Phobius"/>
    </source>
</evidence>
<reference evidence="4 5" key="1">
    <citation type="journal article" date="2012" name="PLoS ONE">
        <title>The purine-utilizing bacterium Clostridium acidurici 9a: a genome-guided metabolic reconsideration.</title>
        <authorList>
            <person name="Hartwich K."/>
            <person name="Poehlein A."/>
            <person name="Daniel R."/>
        </authorList>
    </citation>
    <scope>NUCLEOTIDE SEQUENCE [LARGE SCALE GENOMIC DNA]</scope>
    <source>
        <strain evidence="5">ATCC 7906 / DSM 604 / BCRC 14475 / CIP 104303 / KCTC 5404 / NCIMB 10678 / 9a</strain>
    </source>
</reference>
<feature type="transmembrane region" description="Helical" evidence="3">
    <location>
        <begin position="91"/>
        <end position="114"/>
    </location>
</feature>
<dbReference type="eggNOG" id="COG4720">
    <property type="taxonomic scope" value="Bacteria"/>
</dbReference>
<evidence type="ECO:0008006" key="6">
    <source>
        <dbReference type="Google" id="ProtNLM"/>
    </source>
</evidence>
<dbReference type="GO" id="GO:0016020">
    <property type="term" value="C:membrane"/>
    <property type="evidence" value="ECO:0007669"/>
    <property type="project" value="InterPro"/>
</dbReference>
<dbReference type="EMBL" id="CP003326">
    <property type="protein sequence ID" value="AFS78883.1"/>
    <property type="molecule type" value="Genomic_DNA"/>
</dbReference>
<dbReference type="InterPro" id="IPR009825">
    <property type="entry name" value="ECF_substrate-spec-like"/>
</dbReference>
<evidence type="ECO:0000256" key="1">
    <source>
        <dbReference type="ARBA" id="ARBA00022692"/>
    </source>
</evidence>
<dbReference type="KEGG" id="cad:Curi_c18780"/>
<dbReference type="AlphaFoldDB" id="K0AYN8"/>
<accession>K0AYN8</accession>
<feature type="transmembrane region" description="Helical" evidence="3">
    <location>
        <begin position="25"/>
        <end position="46"/>
    </location>
</feature>
<proteinExistence type="predicted"/>
<dbReference type="Pfam" id="PF07155">
    <property type="entry name" value="ECF-ribofla_trS"/>
    <property type="match status" value="1"/>
</dbReference>
<feature type="transmembrane region" description="Helical" evidence="3">
    <location>
        <begin position="126"/>
        <end position="143"/>
    </location>
</feature>
<feature type="transmembrane region" description="Helical" evidence="3">
    <location>
        <begin position="163"/>
        <end position="180"/>
    </location>
</feature>
<dbReference type="PANTHER" id="PTHR37815:SF3">
    <property type="entry name" value="UPF0397 PROTEIN SPR0429"/>
    <property type="match status" value="1"/>
</dbReference>
<dbReference type="Proteomes" id="UP000006094">
    <property type="component" value="Chromosome"/>
</dbReference>
<evidence type="ECO:0000313" key="5">
    <source>
        <dbReference type="Proteomes" id="UP000006094"/>
    </source>
</evidence>
<keyword evidence="2 3" id="KW-1133">Transmembrane helix</keyword>
<gene>
    <name evidence="4" type="ordered locus">Curi_c18780</name>
</gene>